<accession>A0ACD1HPT3</accession>
<reference evidence="1" key="1">
    <citation type="submission" date="2018-02" db="EMBL/GenBank/DDBJ databases">
        <title>The genomes of Aspergillus section Nigri reveals drivers in fungal speciation.</title>
        <authorList>
            <consortium name="DOE Joint Genome Institute"/>
            <person name="Vesth T.C."/>
            <person name="Nybo J."/>
            <person name="Theobald S."/>
            <person name="Brandl J."/>
            <person name="Frisvad J.C."/>
            <person name="Nielsen K.F."/>
            <person name="Lyhne E.K."/>
            <person name="Kogle M.E."/>
            <person name="Kuo A."/>
            <person name="Riley R."/>
            <person name="Clum A."/>
            <person name="Nolan M."/>
            <person name="Lipzen A."/>
            <person name="Salamov A."/>
            <person name="Henrissat B."/>
            <person name="Wiebenga A."/>
            <person name="De vries R.P."/>
            <person name="Grigoriev I.V."/>
            <person name="Mortensen U.H."/>
            <person name="Andersen M.R."/>
            <person name="Baker S.E."/>
        </authorList>
    </citation>
    <scope>NUCLEOTIDE SEQUENCE</scope>
    <source>
        <strain evidence="1">CBS 121060</strain>
    </source>
</reference>
<keyword evidence="2" id="KW-1185">Reference proteome</keyword>
<evidence type="ECO:0000313" key="2">
    <source>
        <dbReference type="Proteomes" id="UP000249661"/>
    </source>
</evidence>
<organism evidence="1 2">
    <name type="scientific">Aspergillus aculeatinus CBS 121060</name>
    <dbReference type="NCBI Taxonomy" id="1448322"/>
    <lineage>
        <taxon>Eukaryota</taxon>
        <taxon>Fungi</taxon>
        <taxon>Dikarya</taxon>
        <taxon>Ascomycota</taxon>
        <taxon>Pezizomycotina</taxon>
        <taxon>Eurotiomycetes</taxon>
        <taxon>Eurotiomycetidae</taxon>
        <taxon>Eurotiales</taxon>
        <taxon>Aspergillaceae</taxon>
        <taxon>Aspergillus</taxon>
        <taxon>Aspergillus subgen. Circumdati</taxon>
    </lineage>
</organism>
<proteinExistence type="predicted"/>
<name>A0ACD1HPT3_9EURO</name>
<protein>
    <submittedName>
        <fullName evidence="1">Uncharacterized protein</fullName>
    </submittedName>
</protein>
<evidence type="ECO:0000313" key="1">
    <source>
        <dbReference type="EMBL" id="RAH75727.1"/>
    </source>
</evidence>
<sequence>MTLTVTVVFPNDTDAKYDIDYYVENHMTLVEKLWSQYGLQGWSVTKYIPGLDGSPPLYAFGSEVFWENEEGMKEAFRSSSVAEIMADVARFSNKSPIFLIGQTIKPALHM</sequence>
<gene>
    <name evidence="1" type="ORF">BO66DRAFT_416913</name>
</gene>
<dbReference type="Proteomes" id="UP000249661">
    <property type="component" value="Unassembled WGS sequence"/>
</dbReference>
<dbReference type="EMBL" id="KZ824933">
    <property type="protein sequence ID" value="RAH75727.1"/>
    <property type="molecule type" value="Genomic_DNA"/>
</dbReference>